<organism evidence="1 2">
    <name type="scientific">Mucilaginibacter agri</name>
    <dbReference type="NCBI Taxonomy" id="2695265"/>
    <lineage>
        <taxon>Bacteria</taxon>
        <taxon>Pseudomonadati</taxon>
        <taxon>Bacteroidota</taxon>
        <taxon>Sphingobacteriia</taxon>
        <taxon>Sphingobacteriales</taxon>
        <taxon>Sphingobacteriaceae</taxon>
        <taxon>Mucilaginibacter</taxon>
    </lineage>
</organism>
<keyword evidence="2" id="KW-1185">Reference proteome</keyword>
<reference evidence="1" key="1">
    <citation type="submission" date="2020-01" db="EMBL/GenBank/DDBJ databases">
        <authorList>
            <person name="Seo Y.L."/>
        </authorList>
    </citation>
    <scope>NUCLEOTIDE SEQUENCE</scope>
    <source>
        <strain evidence="1">R11</strain>
    </source>
</reference>
<gene>
    <name evidence="1" type="ORF">GSY63_23820</name>
</gene>
<accession>A0A966DXM5</accession>
<proteinExistence type="predicted"/>
<dbReference type="Proteomes" id="UP000638732">
    <property type="component" value="Unassembled WGS sequence"/>
</dbReference>
<dbReference type="AlphaFoldDB" id="A0A966DXM5"/>
<evidence type="ECO:0000313" key="2">
    <source>
        <dbReference type="Proteomes" id="UP000638732"/>
    </source>
</evidence>
<reference evidence="1" key="2">
    <citation type="submission" date="2020-10" db="EMBL/GenBank/DDBJ databases">
        <title>Mucilaginibacter sp. nov., isolated from soil.</title>
        <authorList>
            <person name="Jeon C.O."/>
        </authorList>
    </citation>
    <scope>NUCLEOTIDE SEQUENCE</scope>
    <source>
        <strain evidence="1">R11</strain>
    </source>
</reference>
<evidence type="ECO:0000313" key="1">
    <source>
        <dbReference type="EMBL" id="NCD72414.1"/>
    </source>
</evidence>
<sequence>MPLLVTNFKRPPVTVSFEGSYPGTVGTEGVPSLDKRVPEYGIATVNPVPMPALSGRVLGTVAVNDKENGRVTGSCEHVRVL</sequence>
<comment type="caution">
    <text evidence="1">The sequence shown here is derived from an EMBL/GenBank/DDBJ whole genome shotgun (WGS) entry which is preliminary data.</text>
</comment>
<dbReference type="RefSeq" id="WP_166588360.1">
    <property type="nucleotide sequence ID" value="NZ_WWEO01000045.1"/>
</dbReference>
<name>A0A966DXM5_9SPHI</name>
<protein>
    <submittedName>
        <fullName evidence="1">Uncharacterized protein</fullName>
    </submittedName>
</protein>
<dbReference type="EMBL" id="WWEO01000045">
    <property type="protein sequence ID" value="NCD72414.1"/>
    <property type="molecule type" value="Genomic_DNA"/>
</dbReference>